<dbReference type="CDD" id="cd07033">
    <property type="entry name" value="TPP_PYR_DXS_TK_like"/>
    <property type="match status" value="1"/>
</dbReference>
<evidence type="ECO:0000256" key="1">
    <source>
        <dbReference type="ARBA" id="ARBA00001964"/>
    </source>
</evidence>
<dbReference type="InterPro" id="IPR033248">
    <property type="entry name" value="Transketolase_C"/>
</dbReference>
<dbReference type="SUPFAM" id="SSF52922">
    <property type="entry name" value="TK C-terminal domain-like"/>
    <property type="match status" value="1"/>
</dbReference>
<name>A0A6I6J9P9_9BACT</name>
<organism evidence="5 6">
    <name type="scientific">Pseudodesulfovibrio cashew</name>
    <dbReference type="NCBI Taxonomy" id="2678688"/>
    <lineage>
        <taxon>Bacteria</taxon>
        <taxon>Pseudomonadati</taxon>
        <taxon>Thermodesulfobacteriota</taxon>
        <taxon>Desulfovibrionia</taxon>
        <taxon>Desulfovibrionales</taxon>
        <taxon>Desulfovibrionaceae</taxon>
    </lineage>
</organism>
<dbReference type="PANTHER" id="PTHR43825:SF5">
    <property type="entry name" value="HYPOTHETICAL TRANSKETOLASE FAMILY PROTEIN"/>
    <property type="match status" value="1"/>
</dbReference>
<dbReference type="EMBL" id="CP046400">
    <property type="protein sequence ID" value="QGY39375.1"/>
    <property type="molecule type" value="Genomic_DNA"/>
</dbReference>
<evidence type="ECO:0000259" key="4">
    <source>
        <dbReference type="SMART" id="SM00861"/>
    </source>
</evidence>
<protein>
    <submittedName>
        <fullName evidence="5">Transketolase</fullName>
    </submittedName>
</protein>
<dbReference type="FunFam" id="3.40.50.970:FF:000129">
    <property type="entry name" value="Transketolase"/>
    <property type="match status" value="1"/>
</dbReference>
<dbReference type="AlphaFoldDB" id="A0A6I6J9P9"/>
<dbReference type="InterPro" id="IPR005475">
    <property type="entry name" value="Transketolase-like_Pyr-bd"/>
</dbReference>
<dbReference type="RefSeq" id="WP_158946601.1">
    <property type="nucleotide sequence ID" value="NZ_CP046400.1"/>
</dbReference>
<keyword evidence="3" id="KW-0786">Thiamine pyrophosphate</keyword>
<evidence type="ECO:0000313" key="6">
    <source>
        <dbReference type="Proteomes" id="UP000428328"/>
    </source>
</evidence>
<dbReference type="PANTHER" id="PTHR43825">
    <property type="entry name" value="PYRUVATE DEHYDROGENASE E1 COMPONENT"/>
    <property type="match status" value="1"/>
</dbReference>
<evidence type="ECO:0000256" key="3">
    <source>
        <dbReference type="ARBA" id="ARBA00023052"/>
    </source>
</evidence>
<sequence>MRKKCLNMVHELARRDERVFFVGSDLGFGTLKEMREEFPDRFIMEGICEQNTVGLAAGLALEGKIPFVNTIATFIVRRALEQVAMDACLHDLPVRFIGNGGGLVYAPLGSTHLAVEDIALMRALPNMTIVCPADAEEMERFMETTLDWPHPIYIRLAKGYDPVVTDPSHEFAIGRSYRYGEDGEALLVTTGVGLRFCKDAVELLKKDGIAASILYMPTVKPLDAAGLCAATEGRKALVTVEEHTILGGLGSAVAETLMEAGLGGVPFKRVGLPDVFPDHYGTQHKIMERYGIWPGGIVSTVKSLLGQGE</sequence>
<dbReference type="SUPFAM" id="SSF52518">
    <property type="entry name" value="Thiamin diphosphate-binding fold (THDP-binding)"/>
    <property type="match status" value="1"/>
</dbReference>
<proteinExistence type="inferred from homology"/>
<dbReference type="InterPro" id="IPR051157">
    <property type="entry name" value="PDH/Transketolase"/>
</dbReference>
<dbReference type="Gene3D" id="3.40.50.970">
    <property type="match status" value="1"/>
</dbReference>
<reference evidence="5 6" key="1">
    <citation type="submission" date="2019-11" db="EMBL/GenBank/DDBJ databases">
        <authorList>
            <person name="Zheng R.K."/>
            <person name="Sun C.M."/>
        </authorList>
    </citation>
    <scope>NUCLEOTIDE SEQUENCE [LARGE SCALE GENOMIC DNA]</scope>
    <source>
        <strain evidence="5 6">SRB007</strain>
    </source>
</reference>
<dbReference type="Gene3D" id="3.40.50.920">
    <property type="match status" value="1"/>
</dbReference>
<dbReference type="Pfam" id="PF02779">
    <property type="entry name" value="Transket_pyr"/>
    <property type="match status" value="1"/>
</dbReference>
<accession>A0A6I6J9P9</accession>
<dbReference type="InterPro" id="IPR009014">
    <property type="entry name" value="Transketo_C/PFOR_II"/>
</dbReference>
<feature type="domain" description="Transketolase-like pyrimidine-binding" evidence="4">
    <location>
        <begin position="1"/>
        <end position="163"/>
    </location>
</feature>
<comment type="similarity">
    <text evidence="2">Belongs to the transketolase family.</text>
</comment>
<evidence type="ECO:0000256" key="2">
    <source>
        <dbReference type="ARBA" id="ARBA00007131"/>
    </source>
</evidence>
<comment type="cofactor">
    <cofactor evidence="1">
        <name>thiamine diphosphate</name>
        <dbReference type="ChEBI" id="CHEBI:58937"/>
    </cofactor>
</comment>
<dbReference type="SMART" id="SM00861">
    <property type="entry name" value="Transket_pyr"/>
    <property type="match status" value="1"/>
</dbReference>
<dbReference type="InterPro" id="IPR029061">
    <property type="entry name" value="THDP-binding"/>
</dbReference>
<dbReference type="Proteomes" id="UP000428328">
    <property type="component" value="Chromosome"/>
</dbReference>
<dbReference type="KEGG" id="psel:GM415_04310"/>
<evidence type="ECO:0000313" key="5">
    <source>
        <dbReference type="EMBL" id="QGY39375.1"/>
    </source>
</evidence>
<dbReference type="Pfam" id="PF02780">
    <property type="entry name" value="Transketolase_C"/>
    <property type="match status" value="1"/>
</dbReference>
<gene>
    <name evidence="5" type="ORF">GM415_04310</name>
</gene>
<keyword evidence="6" id="KW-1185">Reference proteome</keyword>